<feature type="region of interest" description="Disordered" evidence="3">
    <location>
        <begin position="112"/>
        <end position="233"/>
    </location>
</feature>
<keyword evidence="4" id="KW-1133">Transmembrane helix</keyword>
<name>S8FX24_FOMSC</name>
<feature type="transmembrane region" description="Helical" evidence="4">
    <location>
        <begin position="415"/>
        <end position="433"/>
    </location>
</feature>
<dbReference type="eggNOG" id="KOG0817">
    <property type="taxonomic scope" value="Eukaryota"/>
</dbReference>
<evidence type="ECO:0000256" key="3">
    <source>
        <dbReference type="SAM" id="MobiDB-lite"/>
    </source>
</evidence>
<dbReference type="PANTHER" id="PTHR23310">
    <property type="entry name" value="ACYL-COA-BINDING PROTEIN, ACBP"/>
    <property type="match status" value="1"/>
</dbReference>
<dbReference type="InterPro" id="IPR035984">
    <property type="entry name" value="Acyl-CoA-binding_sf"/>
</dbReference>
<feature type="compositionally biased region" description="Low complexity" evidence="3">
    <location>
        <begin position="118"/>
        <end position="134"/>
    </location>
</feature>
<dbReference type="PROSITE" id="PS51228">
    <property type="entry name" value="ACB_2"/>
    <property type="match status" value="1"/>
</dbReference>
<feature type="coiled-coil region" evidence="2">
    <location>
        <begin position="322"/>
        <end position="349"/>
    </location>
</feature>
<feature type="region of interest" description="Disordered" evidence="3">
    <location>
        <begin position="264"/>
        <end position="297"/>
    </location>
</feature>
<keyword evidence="4" id="KW-0812">Transmembrane</keyword>
<organism evidence="6 7">
    <name type="scientific">Fomitopsis schrenkii</name>
    <name type="common">Brown rot fungus</name>
    <dbReference type="NCBI Taxonomy" id="2126942"/>
    <lineage>
        <taxon>Eukaryota</taxon>
        <taxon>Fungi</taxon>
        <taxon>Dikarya</taxon>
        <taxon>Basidiomycota</taxon>
        <taxon>Agaricomycotina</taxon>
        <taxon>Agaricomycetes</taxon>
        <taxon>Polyporales</taxon>
        <taxon>Fomitopsis</taxon>
    </lineage>
</organism>
<dbReference type="AlphaFoldDB" id="S8FX24"/>
<dbReference type="InParanoid" id="S8FX24"/>
<gene>
    <name evidence="6" type="ORF">FOMPIDRAFT_1143290</name>
</gene>
<evidence type="ECO:0000256" key="1">
    <source>
        <dbReference type="ARBA" id="ARBA00023121"/>
    </source>
</evidence>
<reference evidence="6 7" key="1">
    <citation type="journal article" date="2012" name="Science">
        <title>The Paleozoic origin of enzymatic lignin decomposition reconstructed from 31 fungal genomes.</title>
        <authorList>
            <person name="Floudas D."/>
            <person name="Binder M."/>
            <person name="Riley R."/>
            <person name="Barry K."/>
            <person name="Blanchette R.A."/>
            <person name="Henrissat B."/>
            <person name="Martinez A.T."/>
            <person name="Otillar R."/>
            <person name="Spatafora J.W."/>
            <person name="Yadav J.S."/>
            <person name="Aerts A."/>
            <person name="Benoit I."/>
            <person name="Boyd A."/>
            <person name="Carlson A."/>
            <person name="Copeland A."/>
            <person name="Coutinho P.M."/>
            <person name="de Vries R.P."/>
            <person name="Ferreira P."/>
            <person name="Findley K."/>
            <person name="Foster B."/>
            <person name="Gaskell J."/>
            <person name="Glotzer D."/>
            <person name="Gorecki P."/>
            <person name="Heitman J."/>
            <person name="Hesse C."/>
            <person name="Hori C."/>
            <person name="Igarashi K."/>
            <person name="Jurgens J.A."/>
            <person name="Kallen N."/>
            <person name="Kersten P."/>
            <person name="Kohler A."/>
            <person name="Kuees U."/>
            <person name="Kumar T.K.A."/>
            <person name="Kuo A."/>
            <person name="LaButti K."/>
            <person name="Larrondo L.F."/>
            <person name="Lindquist E."/>
            <person name="Ling A."/>
            <person name="Lombard V."/>
            <person name="Lucas S."/>
            <person name="Lundell T."/>
            <person name="Martin R."/>
            <person name="McLaughlin D.J."/>
            <person name="Morgenstern I."/>
            <person name="Morin E."/>
            <person name="Murat C."/>
            <person name="Nagy L.G."/>
            <person name="Nolan M."/>
            <person name="Ohm R.A."/>
            <person name="Patyshakuliyeva A."/>
            <person name="Rokas A."/>
            <person name="Ruiz-Duenas F.J."/>
            <person name="Sabat G."/>
            <person name="Salamov A."/>
            <person name="Samejima M."/>
            <person name="Schmutz J."/>
            <person name="Slot J.C."/>
            <person name="St John F."/>
            <person name="Stenlid J."/>
            <person name="Sun H."/>
            <person name="Sun S."/>
            <person name="Syed K."/>
            <person name="Tsang A."/>
            <person name="Wiebenga A."/>
            <person name="Young D."/>
            <person name="Pisabarro A."/>
            <person name="Eastwood D.C."/>
            <person name="Martin F."/>
            <person name="Cullen D."/>
            <person name="Grigoriev I.V."/>
            <person name="Hibbett D.S."/>
        </authorList>
    </citation>
    <scope>NUCLEOTIDE SEQUENCE</scope>
    <source>
        <strain evidence="7">FP-58527</strain>
    </source>
</reference>
<feature type="compositionally biased region" description="Acidic residues" evidence="3">
    <location>
        <begin position="175"/>
        <end position="184"/>
    </location>
</feature>
<feature type="domain" description="ACB" evidence="5">
    <location>
        <begin position="7"/>
        <end position="94"/>
    </location>
</feature>
<dbReference type="Gene3D" id="1.20.80.10">
    <property type="match status" value="1"/>
</dbReference>
<dbReference type="PANTHER" id="PTHR23310:SF133">
    <property type="entry name" value="COA BINDING PROTEIN, PUTATIVE (AFU_ORTHOLOGUE AFUA_1G12300)-RELATED"/>
    <property type="match status" value="1"/>
</dbReference>
<dbReference type="GO" id="GO:0000062">
    <property type="term" value="F:fatty-acyl-CoA binding"/>
    <property type="evidence" value="ECO:0007669"/>
    <property type="project" value="InterPro"/>
</dbReference>
<protein>
    <recommendedName>
        <fullName evidence="5">ACB domain-containing protein</fullName>
    </recommendedName>
</protein>
<keyword evidence="1" id="KW-0446">Lipid-binding</keyword>
<keyword evidence="4" id="KW-0472">Membrane</keyword>
<dbReference type="Pfam" id="PF00887">
    <property type="entry name" value="ACBP"/>
    <property type="match status" value="1"/>
</dbReference>
<accession>S8FX24</accession>
<proteinExistence type="predicted"/>
<feature type="compositionally biased region" description="Polar residues" evidence="3">
    <location>
        <begin position="194"/>
        <end position="208"/>
    </location>
</feature>
<dbReference type="GO" id="GO:0006631">
    <property type="term" value="P:fatty acid metabolic process"/>
    <property type="evidence" value="ECO:0007669"/>
    <property type="project" value="TreeGrafter"/>
</dbReference>
<evidence type="ECO:0000256" key="4">
    <source>
        <dbReference type="SAM" id="Phobius"/>
    </source>
</evidence>
<evidence type="ECO:0000313" key="6">
    <source>
        <dbReference type="EMBL" id="EPT02800.1"/>
    </source>
</evidence>
<dbReference type="InterPro" id="IPR000582">
    <property type="entry name" value="Acyl-CoA-binding_protein"/>
</dbReference>
<dbReference type="InterPro" id="IPR014352">
    <property type="entry name" value="FERM/acyl-CoA-bd_prot_sf"/>
</dbReference>
<dbReference type="OrthoDB" id="346910at2759"/>
<dbReference type="STRING" id="743788.S8FX24"/>
<dbReference type="PRINTS" id="PR00689">
    <property type="entry name" value="ACOABINDINGP"/>
</dbReference>
<keyword evidence="7" id="KW-1185">Reference proteome</keyword>
<dbReference type="HOGENOM" id="CLU_046559_0_0_1"/>
<keyword evidence="2" id="KW-0175">Coiled coil</keyword>
<evidence type="ECO:0000256" key="2">
    <source>
        <dbReference type="SAM" id="Coils"/>
    </source>
</evidence>
<evidence type="ECO:0000313" key="7">
    <source>
        <dbReference type="Proteomes" id="UP000015241"/>
    </source>
</evidence>
<sequence>MDSRELIDAQFDRAVEIVQSLPKNGPIQTGYEEKLTILYKQATVGNVQSPRPSVWDMLGRAKWDAWAKHKDLDPYEAKWLYVEALLKVLRRYSDKTVAMDLVRELESYTGDPSNIIMSGSLSRSAGSSSSGSTASDDDHPAAPYQPGALPPHLRNGQGSGLPIPGEMPEPRTDESSSEEDEEENDKVPPVPSVYAQSQMNRPQSSMSSHRYRTPMAGSTMVSPPPAGRAVPATQPLPEYQTESAFAGPSVTSVTSAYNRSLSSYRDRAALSPPSDRTSEYQHTPVGGYRPPSQQQRRPYAVIPSIQSTQSRPPSRPSLERAIEHVQAGLAALTERIEALEALAQRSTSSFSLPGRSSPRRSSGHTIYTDWDIDDMGMWSLVLHPLVRAATLARYLTSFLAGSRDRSPIFVVVRRLFLDISFLLFVLSLLRVVWRRSGMRRREVLTALGGLWRAVVGESPPRRLVDQGV</sequence>
<evidence type="ECO:0000259" key="5">
    <source>
        <dbReference type="PROSITE" id="PS51228"/>
    </source>
</evidence>
<dbReference type="Proteomes" id="UP000015241">
    <property type="component" value="Unassembled WGS sequence"/>
</dbReference>
<dbReference type="SUPFAM" id="SSF47027">
    <property type="entry name" value="Acyl-CoA binding protein"/>
    <property type="match status" value="1"/>
</dbReference>
<dbReference type="EMBL" id="KE504133">
    <property type="protein sequence ID" value="EPT02800.1"/>
    <property type="molecule type" value="Genomic_DNA"/>
</dbReference>